<feature type="region of interest" description="Disordered" evidence="1">
    <location>
        <begin position="212"/>
        <end position="234"/>
    </location>
</feature>
<organism evidence="2 3">
    <name type="scientific">Streptomyces nogalater</name>
    <dbReference type="NCBI Taxonomy" id="38314"/>
    <lineage>
        <taxon>Bacteria</taxon>
        <taxon>Bacillati</taxon>
        <taxon>Actinomycetota</taxon>
        <taxon>Actinomycetes</taxon>
        <taxon>Kitasatosporales</taxon>
        <taxon>Streptomycetaceae</taxon>
        <taxon>Streptomyces</taxon>
    </lineage>
</organism>
<dbReference type="EMBL" id="JBHSOE010000009">
    <property type="protein sequence ID" value="MFC5655426.1"/>
    <property type="molecule type" value="Genomic_DNA"/>
</dbReference>
<evidence type="ECO:0000256" key="1">
    <source>
        <dbReference type="SAM" id="MobiDB-lite"/>
    </source>
</evidence>
<name>A0ABW0WG78_STRNO</name>
<gene>
    <name evidence="2" type="ORF">ACFP3J_07965</name>
</gene>
<accession>A0ABW0WG78</accession>
<comment type="caution">
    <text evidence="2">The sequence shown here is derived from an EMBL/GenBank/DDBJ whole genome shotgun (WGS) entry which is preliminary data.</text>
</comment>
<proteinExistence type="predicted"/>
<dbReference type="RefSeq" id="WP_344348333.1">
    <property type="nucleotide sequence ID" value="NZ_BAAASM010000015.1"/>
</dbReference>
<reference evidence="3" key="1">
    <citation type="journal article" date="2019" name="Int. J. Syst. Evol. Microbiol.">
        <title>The Global Catalogue of Microorganisms (GCM) 10K type strain sequencing project: providing services to taxonomists for standard genome sequencing and annotation.</title>
        <authorList>
            <consortium name="The Broad Institute Genomics Platform"/>
            <consortium name="The Broad Institute Genome Sequencing Center for Infectious Disease"/>
            <person name="Wu L."/>
            <person name="Ma J."/>
        </authorList>
    </citation>
    <scope>NUCLEOTIDE SEQUENCE [LARGE SCALE GENOMIC DNA]</scope>
    <source>
        <strain evidence="3">KCTC 5701</strain>
    </source>
</reference>
<dbReference type="Proteomes" id="UP001596065">
    <property type="component" value="Unassembled WGS sequence"/>
</dbReference>
<keyword evidence="3" id="KW-1185">Reference proteome</keyword>
<evidence type="ECO:0000313" key="3">
    <source>
        <dbReference type="Proteomes" id="UP001596065"/>
    </source>
</evidence>
<sequence>MPDEAGGPTVDLWSLAEDVVVEPGDREGELMLTGRWGTERVTAPQPVVEEALRRMELGPVLLANLMAGADEAAGREDWYCLSLHLERLSHLIVRTLGIDDLAGPLLSAMPVSPVARFALARLPGRRPVRLPSGATVTVGRDGVTVQSPGSSYRVLVHRPEAVWVLGRLAWPVTPDQVSTALALPVGVAERIMDYLAAAGMTAAVEEERVPSSVLRRGDAGGGGAAGAADGDPAG</sequence>
<evidence type="ECO:0000313" key="2">
    <source>
        <dbReference type="EMBL" id="MFC5655426.1"/>
    </source>
</evidence>
<protein>
    <submittedName>
        <fullName evidence="2">NADH oxidase</fullName>
    </submittedName>
</protein>